<organism evidence="2 3">
    <name type="scientific">Hyaloscypha hepaticicola</name>
    <dbReference type="NCBI Taxonomy" id="2082293"/>
    <lineage>
        <taxon>Eukaryota</taxon>
        <taxon>Fungi</taxon>
        <taxon>Dikarya</taxon>
        <taxon>Ascomycota</taxon>
        <taxon>Pezizomycotina</taxon>
        <taxon>Leotiomycetes</taxon>
        <taxon>Helotiales</taxon>
        <taxon>Hyaloscyphaceae</taxon>
        <taxon>Hyaloscypha</taxon>
    </lineage>
</organism>
<dbReference type="PANTHER" id="PTHR43591:SF24">
    <property type="entry name" value="2-METHOXY-6-POLYPRENYL-1,4-BENZOQUINOL METHYLASE, MITOCHONDRIAL"/>
    <property type="match status" value="1"/>
</dbReference>
<proteinExistence type="predicted"/>
<reference evidence="2 3" key="1">
    <citation type="submission" date="2016-05" db="EMBL/GenBank/DDBJ databases">
        <title>A degradative enzymes factory behind the ericoid mycorrhizal symbiosis.</title>
        <authorList>
            <consortium name="DOE Joint Genome Institute"/>
            <person name="Martino E."/>
            <person name="Morin E."/>
            <person name="Grelet G."/>
            <person name="Kuo A."/>
            <person name="Kohler A."/>
            <person name="Daghino S."/>
            <person name="Barry K."/>
            <person name="Choi C."/>
            <person name="Cichocki N."/>
            <person name="Clum A."/>
            <person name="Copeland A."/>
            <person name="Hainaut M."/>
            <person name="Haridas S."/>
            <person name="Labutti K."/>
            <person name="Lindquist E."/>
            <person name="Lipzen A."/>
            <person name="Khouja H.-R."/>
            <person name="Murat C."/>
            <person name="Ohm R."/>
            <person name="Olson A."/>
            <person name="Spatafora J."/>
            <person name="Veneault-Fourrey C."/>
            <person name="Henrissat B."/>
            <person name="Grigoriev I."/>
            <person name="Martin F."/>
            <person name="Perotto S."/>
        </authorList>
    </citation>
    <scope>NUCLEOTIDE SEQUENCE [LARGE SCALE GENOMIC DNA]</scope>
    <source>
        <strain evidence="2 3">UAMH 7357</strain>
    </source>
</reference>
<evidence type="ECO:0000259" key="1">
    <source>
        <dbReference type="Pfam" id="PF13649"/>
    </source>
</evidence>
<keyword evidence="3" id="KW-1185">Reference proteome</keyword>
<feature type="domain" description="Methyltransferase" evidence="1">
    <location>
        <begin position="53"/>
        <end position="153"/>
    </location>
</feature>
<dbReference type="CDD" id="cd02440">
    <property type="entry name" value="AdoMet_MTases"/>
    <property type="match status" value="1"/>
</dbReference>
<dbReference type="OrthoDB" id="2013972at2759"/>
<dbReference type="EMBL" id="KZ613479">
    <property type="protein sequence ID" value="PMD22076.1"/>
    <property type="molecule type" value="Genomic_DNA"/>
</dbReference>
<dbReference type="PANTHER" id="PTHR43591">
    <property type="entry name" value="METHYLTRANSFERASE"/>
    <property type="match status" value="1"/>
</dbReference>
<dbReference type="Gene3D" id="3.40.50.150">
    <property type="entry name" value="Vaccinia Virus protein VP39"/>
    <property type="match status" value="1"/>
</dbReference>
<dbReference type="STRING" id="1745343.A0A2J6Q725"/>
<accession>A0A2J6Q725</accession>
<evidence type="ECO:0000313" key="3">
    <source>
        <dbReference type="Proteomes" id="UP000235672"/>
    </source>
</evidence>
<keyword evidence="2" id="KW-0808">Transferase</keyword>
<sequence length="284" mass="31218">MASTTASTGSSSFHNTHSNNYEKMASNCTLSVAKIALTDPIFNSFPITPSSYILDNACGTGIVTSLIKSRQPNVRVLGADLAPGMIETYKEKTARQGWENVESKVVDSRKLEGVEDGVFSHVVTNFGLTSGTEDKESTQKIAKEIWRVLGDGGVAVVTTWAERNFTDALAAAALSIRPTEKPFAWDIPDEWARGSWLMKQLEDAGFGNCVTVKRVEGRMEAASLEELVDNMMGVKDVFYKGYSEEEVSRLPAVLKEKVRNLKAYDEIEESVGIKMVAWVGFAWK</sequence>
<keyword evidence="2" id="KW-0489">Methyltransferase</keyword>
<evidence type="ECO:0000313" key="2">
    <source>
        <dbReference type="EMBL" id="PMD22076.1"/>
    </source>
</evidence>
<dbReference type="InterPro" id="IPR041698">
    <property type="entry name" value="Methyltransf_25"/>
</dbReference>
<dbReference type="AlphaFoldDB" id="A0A2J6Q725"/>
<dbReference type="Proteomes" id="UP000235672">
    <property type="component" value="Unassembled WGS sequence"/>
</dbReference>
<dbReference type="SUPFAM" id="SSF53335">
    <property type="entry name" value="S-adenosyl-L-methionine-dependent methyltransferases"/>
    <property type="match status" value="1"/>
</dbReference>
<name>A0A2J6Q725_9HELO</name>
<gene>
    <name evidence="2" type="ORF">NA56DRAFT_645280</name>
</gene>
<protein>
    <submittedName>
        <fullName evidence="2">S-adenosyl-L-methionine-dependent methyltransferase</fullName>
    </submittedName>
</protein>
<dbReference type="GO" id="GO:0008168">
    <property type="term" value="F:methyltransferase activity"/>
    <property type="evidence" value="ECO:0007669"/>
    <property type="project" value="UniProtKB-KW"/>
</dbReference>
<dbReference type="InterPro" id="IPR029063">
    <property type="entry name" value="SAM-dependent_MTases_sf"/>
</dbReference>
<dbReference type="GO" id="GO:0032259">
    <property type="term" value="P:methylation"/>
    <property type="evidence" value="ECO:0007669"/>
    <property type="project" value="UniProtKB-KW"/>
</dbReference>
<dbReference type="Pfam" id="PF13649">
    <property type="entry name" value="Methyltransf_25"/>
    <property type="match status" value="1"/>
</dbReference>